<sequence>MRQHGTPGRPDALTLDTPDVLAPPGTLPEPVALDAPAREPVVVGVDGSALSLVAVRLAAREAARHRRALRIVHCFNWEPDPRVDPTTDLRQPAEEVIAQAVATGSEEAPQVPVAGAIVEGPALTTLLRESGDAALLAIGDGGLPERVCVPLDATALQIAARAGCSVLVAREHTRPTGQILVGVDGSETCQAALELAFDTAAWRDAELVVVQAWDPDARPPGGEAHLAARFDAALEPMRRRYPTVRVTPRVLPGEPKDVLVEQSRTAELAVASARGEQPWRGMLGAVSQALLYHSPAPVLIVRGPHEVYVQE</sequence>
<gene>
    <name evidence="4" type="ORF">ACFOX0_26675</name>
</gene>
<dbReference type="PANTHER" id="PTHR46268:SF6">
    <property type="entry name" value="UNIVERSAL STRESS PROTEIN UP12"/>
    <property type="match status" value="1"/>
</dbReference>
<reference evidence="5" key="1">
    <citation type="journal article" date="2019" name="Int. J. Syst. Evol. Microbiol.">
        <title>The Global Catalogue of Microorganisms (GCM) 10K type strain sequencing project: providing services to taxonomists for standard genome sequencing and annotation.</title>
        <authorList>
            <consortium name="The Broad Institute Genomics Platform"/>
            <consortium name="The Broad Institute Genome Sequencing Center for Infectious Disease"/>
            <person name="Wu L."/>
            <person name="Ma J."/>
        </authorList>
    </citation>
    <scope>NUCLEOTIDE SEQUENCE [LARGE SCALE GENOMIC DNA]</scope>
    <source>
        <strain evidence="5">2902at01</strain>
    </source>
</reference>
<proteinExistence type="inferred from homology"/>
<evidence type="ECO:0000313" key="4">
    <source>
        <dbReference type="EMBL" id="MFC4109504.1"/>
    </source>
</evidence>
<dbReference type="Proteomes" id="UP001595868">
    <property type="component" value="Unassembled WGS sequence"/>
</dbReference>
<comment type="caution">
    <text evidence="4">The sequence shown here is derived from an EMBL/GenBank/DDBJ whole genome shotgun (WGS) entry which is preliminary data.</text>
</comment>
<dbReference type="Pfam" id="PF00582">
    <property type="entry name" value="Usp"/>
    <property type="match status" value="2"/>
</dbReference>
<protein>
    <submittedName>
        <fullName evidence="4">Universal stress protein</fullName>
    </submittedName>
</protein>
<dbReference type="InterPro" id="IPR006015">
    <property type="entry name" value="Universal_stress_UspA"/>
</dbReference>
<dbReference type="RefSeq" id="WP_377550921.1">
    <property type="nucleotide sequence ID" value="NZ_JBHSBN010000025.1"/>
</dbReference>
<evidence type="ECO:0000313" key="5">
    <source>
        <dbReference type="Proteomes" id="UP001595868"/>
    </source>
</evidence>
<evidence type="ECO:0000259" key="3">
    <source>
        <dbReference type="Pfam" id="PF00582"/>
    </source>
</evidence>
<evidence type="ECO:0000256" key="2">
    <source>
        <dbReference type="SAM" id="MobiDB-lite"/>
    </source>
</evidence>
<dbReference type="Gene3D" id="3.40.50.620">
    <property type="entry name" value="HUPs"/>
    <property type="match status" value="2"/>
</dbReference>
<feature type="domain" description="UspA" evidence="3">
    <location>
        <begin position="39"/>
        <end position="170"/>
    </location>
</feature>
<name>A0ABV8KTN5_9ACTN</name>
<dbReference type="PRINTS" id="PR01438">
    <property type="entry name" value="UNVRSLSTRESS"/>
</dbReference>
<feature type="region of interest" description="Disordered" evidence="2">
    <location>
        <begin position="1"/>
        <end position="25"/>
    </location>
</feature>
<dbReference type="InterPro" id="IPR014729">
    <property type="entry name" value="Rossmann-like_a/b/a_fold"/>
</dbReference>
<dbReference type="EMBL" id="JBHSBN010000025">
    <property type="protein sequence ID" value="MFC4109504.1"/>
    <property type="molecule type" value="Genomic_DNA"/>
</dbReference>
<comment type="similarity">
    <text evidence="1">Belongs to the universal stress protein A family.</text>
</comment>
<organism evidence="4 5">
    <name type="scientific">Micromonospora zhanjiangensis</name>
    <dbReference type="NCBI Taxonomy" id="1522057"/>
    <lineage>
        <taxon>Bacteria</taxon>
        <taxon>Bacillati</taxon>
        <taxon>Actinomycetota</taxon>
        <taxon>Actinomycetes</taxon>
        <taxon>Micromonosporales</taxon>
        <taxon>Micromonosporaceae</taxon>
        <taxon>Micromonospora</taxon>
    </lineage>
</organism>
<dbReference type="SUPFAM" id="SSF52402">
    <property type="entry name" value="Adenine nucleotide alpha hydrolases-like"/>
    <property type="match status" value="2"/>
</dbReference>
<keyword evidence="5" id="KW-1185">Reference proteome</keyword>
<evidence type="ECO:0000256" key="1">
    <source>
        <dbReference type="ARBA" id="ARBA00008791"/>
    </source>
</evidence>
<dbReference type="InterPro" id="IPR006016">
    <property type="entry name" value="UspA"/>
</dbReference>
<dbReference type="PANTHER" id="PTHR46268">
    <property type="entry name" value="STRESS RESPONSE PROTEIN NHAX"/>
    <property type="match status" value="1"/>
</dbReference>
<feature type="domain" description="UspA" evidence="3">
    <location>
        <begin position="178"/>
        <end position="302"/>
    </location>
</feature>
<accession>A0ABV8KTN5</accession>